<comment type="caution">
    <text evidence="1">The sequence shown here is derived from an EMBL/GenBank/DDBJ whole genome shotgun (WGS) entry which is preliminary data.</text>
</comment>
<protein>
    <submittedName>
        <fullName evidence="1">Uncharacterized protein</fullName>
    </submittedName>
</protein>
<gene>
    <name evidence="1" type="ORF">NO1_0883</name>
</gene>
<dbReference type="Proteomes" id="UP000269352">
    <property type="component" value="Unassembled WGS sequence"/>
</dbReference>
<evidence type="ECO:0000313" key="1">
    <source>
        <dbReference type="EMBL" id="GBR73515.1"/>
    </source>
</evidence>
<organism evidence="1 2">
    <name type="scientific">Termititenax aidoneus</name>
    <dbReference type="NCBI Taxonomy" id="2218524"/>
    <lineage>
        <taxon>Bacteria</taxon>
        <taxon>Bacillati</taxon>
        <taxon>Candidatus Margulisiibacteriota</taxon>
        <taxon>Candidatus Termititenacia</taxon>
        <taxon>Candidatus Termititenacales</taxon>
        <taxon>Candidatus Termititenacaceae</taxon>
        <taxon>Candidatus Termititenax</taxon>
    </lineage>
</organism>
<dbReference type="EMBL" id="BGZN01000013">
    <property type="protein sequence ID" value="GBR73515.1"/>
    <property type="molecule type" value="Genomic_DNA"/>
</dbReference>
<proteinExistence type="predicted"/>
<reference evidence="1 2" key="1">
    <citation type="journal article" date="2019" name="ISME J.">
        <title>Genome analyses of uncultured TG2/ZB3 bacteria in 'Margulisbacteria' specifically attached to ectosymbiotic spirochetes of protists in the termite gut.</title>
        <authorList>
            <person name="Utami Y.D."/>
            <person name="Kuwahara H."/>
            <person name="Igai K."/>
            <person name="Murakami T."/>
            <person name="Sugaya K."/>
            <person name="Morikawa T."/>
            <person name="Nagura Y."/>
            <person name="Yuki M."/>
            <person name="Deevong P."/>
            <person name="Inoue T."/>
            <person name="Kihara K."/>
            <person name="Lo N."/>
            <person name="Yamada A."/>
            <person name="Ohkuma M."/>
            <person name="Hongoh Y."/>
        </authorList>
    </citation>
    <scope>NUCLEOTIDE SEQUENCE [LARGE SCALE GENOMIC DNA]</scope>
    <source>
        <strain evidence="1">NkOx7-01</strain>
    </source>
</reference>
<name>A0A388TA22_TERA1</name>
<keyword evidence="2" id="KW-1185">Reference proteome</keyword>
<sequence>MYTKIIGGGNPAVAGSIYYPEVCAFLDANGLDRSALESIEEYGELKIADSLVKGAIGILFAKAVPILLPLTKDKVLTKHLILYPDYKLAEARLVQDVIIHLPNGEPVSVDFPLNGYYSSLSFYNNGLLRMINGAFGVKEMCRITAADGSKWRPCLNYHNDFYFRHNSADTIEIYNPQLANINVLLFKECAGERMESSIKIENVYNQLGTGNVSDELVRLKEKLAIIQARIDELEAENSAEL</sequence>
<accession>A0A388TA22</accession>
<evidence type="ECO:0000313" key="2">
    <source>
        <dbReference type="Proteomes" id="UP000269352"/>
    </source>
</evidence>
<dbReference type="AlphaFoldDB" id="A0A388TA22"/>